<protein>
    <submittedName>
        <fullName evidence="1">Uncharacterized protein</fullName>
    </submittedName>
</protein>
<name>A0ABQ1XB14_9MICC</name>
<organism evidence="1 2">
    <name type="scientific">Pseudarthrobacter polychromogenes</name>
    <dbReference type="NCBI Taxonomy" id="1676"/>
    <lineage>
        <taxon>Bacteria</taxon>
        <taxon>Bacillati</taxon>
        <taxon>Actinomycetota</taxon>
        <taxon>Actinomycetes</taxon>
        <taxon>Micrococcales</taxon>
        <taxon>Micrococcaceae</taxon>
        <taxon>Pseudarthrobacter</taxon>
    </lineage>
</organism>
<dbReference type="Proteomes" id="UP000596938">
    <property type="component" value="Unassembled WGS sequence"/>
</dbReference>
<evidence type="ECO:0000313" key="1">
    <source>
        <dbReference type="EMBL" id="GGG83892.1"/>
    </source>
</evidence>
<dbReference type="EMBL" id="BMKU01000001">
    <property type="protein sequence ID" value="GGG83892.1"/>
    <property type="molecule type" value="Genomic_DNA"/>
</dbReference>
<accession>A0ABQ1XB14</accession>
<sequence length="121" mass="13520">MNSTNLTSSYFFTKQQAAAIARHMIVSYHETVANADQDAERLACRITGALEIFILPSDVENALNWLDELAALEQGRHEDHHHNASGTWDNGPELAEYLEGQLITAIDDIISGFRNHWELAA</sequence>
<reference evidence="2" key="1">
    <citation type="journal article" date="2019" name="Int. J. Syst. Evol. Microbiol.">
        <title>The Global Catalogue of Microorganisms (GCM) 10K type strain sequencing project: providing services to taxonomists for standard genome sequencing and annotation.</title>
        <authorList>
            <consortium name="The Broad Institute Genomics Platform"/>
            <consortium name="The Broad Institute Genome Sequencing Center for Infectious Disease"/>
            <person name="Wu L."/>
            <person name="Ma J."/>
        </authorList>
    </citation>
    <scope>NUCLEOTIDE SEQUENCE [LARGE SCALE GENOMIC DNA]</scope>
    <source>
        <strain evidence="2">CGMCC 1.1927</strain>
    </source>
</reference>
<comment type="caution">
    <text evidence="1">The sequence shown here is derived from an EMBL/GenBank/DDBJ whole genome shotgun (WGS) entry which is preliminary data.</text>
</comment>
<proteinExistence type="predicted"/>
<gene>
    <name evidence="1" type="ORF">GCM10011577_01680</name>
</gene>
<dbReference type="RefSeq" id="WP_188808666.1">
    <property type="nucleotide sequence ID" value="NZ_BAAAWV010000001.1"/>
</dbReference>
<keyword evidence="2" id="KW-1185">Reference proteome</keyword>
<evidence type="ECO:0000313" key="2">
    <source>
        <dbReference type="Proteomes" id="UP000596938"/>
    </source>
</evidence>